<organism evidence="2 3">
    <name type="scientific">Brassica cretica</name>
    <name type="common">Mustard</name>
    <dbReference type="NCBI Taxonomy" id="69181"/>
    <lineage>
        <taxon>Eukaryota</taxon>
        <taxon>Viridiplantae</taxon>
        <taxon>Streptophyta</taxon>
        <taxon>Embryophyta</taxon>
        <taxon>Tracheophyta</taxon>
        <taxon>Spermatophyta</taxon>
        <taxon>Magnoliopsida</taxon>
        <taxon>eudicotyledons</taxon>
        <taxon>Gunneridae</taxon>
        <taxon>Pentapetalae</taxon>
        <taxon>rosids</taxon>
        <taxon>malvids</taxon>
        <taxon>Brassicales</taxon>
        <taxon>Brassicaceae</taxon>
        <taxon>Brassiceae</taxon>
        <taxon>Brassica</taxon>
    </lineage>
</organism>
<evidence type="ECO:0000313" key="2">
    <source>
        <dbReference type="EMBL" id="KAF3537724.1"/>
    </source>
</evidence>
<gene>
    <name evidence="2" type="ORF">F2Q69_00024609</name>
</gene>
<accession>A0A8S9QHJ4</accession>
<evidence type="ECO:0000256" key="1">
    <source>
        <dbReference type="SAM" id="MobiDB-lite"/>
    </source>
</evidence>
<evidence type="ECO:0000313" key="3">
    <source>
        <dbReference type="Proteomes" id="UP000712600"/>
    </source>
</evidence>
<proteinExistence type="predicted"/>
<feature type="region of interest" description="Disordered" evidence="1">
    <location>
        <begin position="1"/>
        <end position="31"/>
    </location>
</feature>
<dbReference type="AlphaFoldDB" id="A0A8S9QHJ4"/>
<dbReference type="Proteomes" id="UP000712600">
    <property type="component" value="Unassembled WGS sequence"/>
</dbReference>
<feature type="compositionally biased region" description="Low complexity" evidence="1">
    <location>
        <begin position="1"/>
        <end position="30"/>
    </location>
</feature>
<sequence>MGSSTSKTSSSASSTSSTSLSSSPATKLASDSSSPAIHIAFYFPTPLVHHPPARKGDTHHLVSLTSTFYGSLLLKCSSDQETPPRISIADKNTTDPGSREWIPHKPKNLRILLS</sequence>
<name>A0A8S9QHJ4_BRACR</name>
<reference evidence="2" key="1">
    <citation type="submission" date="2019-12" db="EMBL/GenBank/DDBJ databases">
        <title>Genome sequencing and annotation of Brassica cretica.</title>
        <authorList>
            <person name="Studholme D.J."/>
            <person name="Sarris P."/>
        </authorList>
    </citation>
    <scope>NUCLEOTIDE SEQUENCE</scope>
    <source>
        <strain evidence="2">PFS-109/04</strain>
        <tissue evidence="2">Leaf</tissue>
    </source>
</reference>
<feature type="region of interest" description="Disordered" evidence="1">
    <location>
        <begin position="80"/>
        <end position="103"/>
    </location>
</feature>
<comment type="caution">
    <text evidence="2">The sequence shown here is derived from an EMBL/GenBank/DDBJ whole genome shotgun (WGS) entry which is preliminary data.</text>
</comment>
<protein>
    <submittedName>
        <fullName evidence="2">Uncharacterized protein</fullName>
    </submittedName>
</protein>
<dbReference type="EMBL" id="QGKX02001290">
    <property type="protein sequence ID" value="KAF3537724.1"/>
    <property type="molecule type" value="Genomic_DNA"/>
</dbReference>